<evidence type="ECO:0000313" key="1">
    <source>
        <dbReference type="EMBL" id="KAJ1884465.1"/>
    </source>
</evidence>
<gene>
    <name evidence="1" type="ORF">LPJ66_010599</name>
</gene>
<name>A0ACC1I0I2_9FUNG</name>
<reference evidence="1" key="1">
    <citation type="submission" date="2022-07" db="EMBL/GenBank/DDBJ databases">
        <title>Phylogenomic reconstructions and comparative analyses of Kickxellomycotina fungi.</title>
        <authorList>
            <person name="Reynolds N.K."/>
            <person name="Stajich J.E."/>
            <person name="Barry K."/>
            <person name="Grigoriev I.V."/>
            <person name="Crous P."/>
            <person name="Smith M.E."/>
        </authorList>
    </citation>
    <scope>NUCLEOTIDE SEQUENCE</scope>
    <source>
        <strain evidence="1">Benny 63K</strain>
    </source>
</reference>
<dbReference type="Proteomes" id="UP001150581">
    <property type="component" value="Unassembled WGS sequence"/>
</dbReference>
<dbReference type="EMBL" id="JANBPG010002839">
    <property type="protein sequence ID" value="KAJ1884465.1"/>
    <property type="molecule type" value="Genomic_DNA"/>
</dbReference>
<sequence>MADKLNQHNYMTASAPVPGPQTSVQTVYYQQQQQQQQNPLQPQQMQFQQQHDYQQQLQQQQQQQLQQQFQQAVPGPINQSIFNRQSLPANQQPLQQQMVQQQQPNMSFTKTYGALPIPQSSYQMHPSSYVTLDKMPANINCPRCNAPIITQLKTKTGTTAVVAAVAIAFVFWPLAFLPFMSRRMKKTIHVCPNCQHNLGKVVTVSTVPNHM</sequence>
<keyword evidence="2" id="KW-1185">Reference proteome</keyword>
<evidence type="ECO:0000313" key="2">
    <source>
        <dbReference type="Proteomes" id="UP001150581"/>
    </source>
</evidence>
<comment type="caution">
    <text evidence="1">The sequence shown here is derived from an EMBL/GenBank/DDBJ whole genome shotgun (WGS) entry which is preliminary data.</text>
</comment>
<accession>A0ACC1I0I2</accession>
<protein>
    <submittedName>
        <fullName evidence="1">Uncharacterized protein</fullName>
    </submittedName>
</protein>
<organism evidence="1 2">
    <name type="scientific">Kickxella alabastrina</name>
    <dbReference type="NCBI Taxonomy" id="61397"/>
    <lineage>
        <taxon>Eukaryota</taxon>
        <taxon>Fungi</taxon>
        <taxon>Fungi incertae sedis</taxon>
        <taxon>Zoopagomycota</taxon>
        <taxon>Kickxellomycotina</taxon>
        <taxon>Kickxellomycetes</taxon>
        <taxon>Kickxellales</taxon>
        <taxon>Kickxellaceae</taxon>
        <taxon>Kickxella</taxon>
    </lineage>
</organism>
<proteinExistence type="predicted"/>